<dbReference type="EMBL" id="CP000353">
    <property type="protein sequence ID" value="ABF11913.1"/>
    <property type="molecule type" value="Genomic_DNA"/>
</dbReference>
<dbReference type="PROSITE" id="PS51257">
    <property type="entry name" value="PROKAR_LIPOPROTEIN"/>
    <property type="match status" value="1"/>
</dbReference>
<dbReference type="HOGENOM" id="CLU_972780_0_0_4"/>
<protein>
    <recommendedName>
        <fullName evidence="5">Ig-like domain-containing protein</fullName>
    </recommendedName>
</protein>
<evidence type="ECO:0000313" key="3">
    <source>
        <dbReference type="EMBL" id="ABF11913.1"/>
    </source>
</evidence>
<name>Q1LD63_CUPMC</name>
<gene>
    <name evidence="3" type="ordered locus">Rmet_5051</name>
</gene>
<accession>Q1LD63</accession>
<keyword evidence="2" id="KW-0732">Signal</keyword>
<feature type="region of interest" description="Disordered" evidence="1">
    <location>
        <begin position="135"/>
        <end position="154"/>
    </location>
</feature>
<feature type="compositionally biased region" description="Gly residues" evidence="1">
    <location>
        <begin position="137"/>
        <end position="150"/>
    </location>
</feature>
<geneLocation type="plasmid" evidence="3 4">
    <name>megaplasmid</name>
</geneLocation>
<sequence>MTKTRRFAAATLYGFLAVTIAACGGGGDAAGTGSATDATPAASCTAAKPQCTVSSSPATSADNPVPAGTNVVLTAKCDTSVTQADWFTNAKTFASGMNVTVNPSATTSYGFAYKNCAGGDATGLWVYVGSGSSSGSSSGGSAGTSTGTGGSATVDSGASGSGGLKYGVSAMNCVRMGHNASGSTTITNTCGGTISYTFCNLYAAPDGDTGSLFACKGQRATFSPSGYVYGQGADSLGAGNTQVILGTRVNNQVTWVIACATGLPYITNFDTSTIGPNSKATGICVL</sequence>
<keyword evidence="3" id="KW-0614">Plasmid</keyword>
<keyword evidence="4" id="KW-1185">Reference proteome</keyword>
<reference evidence="4" key="1">
    <citation type="journal article" date="2010" name="PLoS ONE">
        <title>The complete genome sequence of Cupriavidus metallidurans strain CH34, a master survivalist in harsh and anthropogenic environments.</title>
        <authorList>
            <person name="Janssen P.J."/>
            <person name="Van Houdt R."/>
            <person name="Moors H."/>
            <person name="Monsieurs P."/>
            <person name="Morin N."/>
            <person name="Michaux A."/>
            <person name="Benotmane M.A."/>
            <person name="Leys N."/>
            <person name="Vallaeys T."/>
            <person name="Lapidus A."/>
            <person name="Monchy S."/>
            <person name="Medigue C."/>
            <person name="Taghavi S."/>
            <person name="McCorkle S."/>
            <person name="Dunn J."/>
            <person name="van der Lelie D."/>
            <person name="Mergeay M."/>
        </authorList>
    </citation>
    <scope>NUCLEOTIDE SEQUENCE [LARGE SCALE GENOMIC DNA]</scope>
    <source>
        <strain evidence="4">ATCC 43123 / DSM 2839 / NBRC 102507 / CH34</strain>
    </source>
</reference>
<evidence type="ECO:0000256" key="2">
    <source>
        <dbReference type="SAM" id="SignalP"/>
    </source>
</evidence>
<dbReference type="KEGG" id="rme:Rmet_5051"/>
<evidence type="ECO:0000313" key="4">
    <source>
        <dbReference type="Proteomes" id="UP000002429"/>
    </source>
</evidence>
<dbReference type="Proteomes" id="UP000002429">
    <property type="component" value="Plasmid megaplasmid"/>
</dbReference>
<dbReference type="AlphaFoldDB" id="Q1LD63"/>
<organism evidence="3 4">
    <name type="scientific">Cupriavidus metallidurans (strain ATCC 43123 / DSM 2839 / NBRC 102507 / CH34)</name>
    <name type="common">Ralstonia metallidurans</name>
    <dbReference type="NCBI Taxonomy" id="266264"/>
    <lineage>
        <taxon>Bacteria</taxon>
        <taxon>Pseudomonadati</taxon>
        <taxon>Pseudomonadota</taxon>
        <taxon>Betaproteobacteria</taxon>
        <taxon>Burkholderiales</taxon>
        <taxon>Burkholderiaceae</taxon>
        <taxon>Cupriavidus</taxon>
    </lineage>
</organism>
<evidence type="ECO:0008006" key="5">
    <source>
        <dbReference type="Google" id="ProtNLM"/>
    </source>
</evidence>
<dbReference type="RefSeq" id="WP_011519463.1">
    <property type="nucleotide sequence ID" value="NC_007974.2"/>
</dbReference>
<feature type="signal peptide" evidence="2">
    <location>
        <begin position="1"/>
        <end position="21"/>
    </location>
</feature>
<feature type="chain" id="PRO_5004193074" description="Ig-like domain-containing protein" evidence="2">
    <location>
        <begin position="22"/>
        <end position="286"/>
    </location>
</feature>
<proteinExistence type="predicted"/>
<evidence type="ECO:0000256" key="1">
    <source>
        <dbReference type="SAM" id="MobiDB-lite"/>
    </source>
</evidence>